<accession>A0A367PQV6</accession>
<dbReference type="Gene3D" id="2.60.120.260">
    <property type="entry name" value="Galactose-binding domain-like"/>
    <property type="match status" value="1"/>
</dbReference>
<dbReference type="EMBL" id="QDHA01000007">
    <property type="protein sequence ID" value="RCJ09934.1"/>
    <property type="molecule type" value="Genomic_DNA"/>
</dbReference>
<name>A0A367PQV6_CUPNE</name>
<dbReference type="AlphaFoldDB" id="A0A367PQV6"/>
<organism evidence="1 2">
    <name type="scientific">Cupriavidus necator</name>
    <name type="common">Alcaligenes eutrophus</name>
    <name type="synonym">Ralstonia eutropha</name>
    <dbReference type="NCBI Taxonomy" id="106590"/>
    <lineage>
        <taxon>Bacteria</taxon>
        <taxon>Pseudomonadati</taxon>
        <taxon>Pseudomonadota</taxon>
        <taxon>Betaproteobacteria</taxon>
        <taxon>Burkholderiales</taxon>
        <taxon>Burkholderiaceae</taxon>
        <taxon>Cupriavidus</taxon>
    </lineage>
</organism>
<comment type="caution">
    <text evidence="1">The sequence shown here is derived from an EMBL/GenBank/DDBJ whole genome shotgun (WGS) entry which is preliminary data.</text>
</comment>
<sequence>MEANVNGQWQVVASGSDIGQNRFLSLPGPVKASALRVNVVSRDQRPPSLYSFVAYAKGG</sequence>
<evidence type="ECO:0000313" key="1">
    <source>
        <dbReference type="EMBL" id="RCJ09934.1"/>
    </source>
</evidence>
<dbReference type="Proteomes" id="UP000253501">
    <property type="component" value="Unassembled WGS sequence"/>
</dbReference>
<proteinExistence type="predicted"/>
<dbReference type="RefSeq" id="WP_114130629.1">
    <property type="nucleotide sequence ID" value="NZ_CP068435.1"/>
</dbReference>
<protein>
    <submittedName>
        <fullName evidence="1">Uncharacterized protein</fullName>
    </submittedName>
</protein>
<gene>
    <name evidence="1" type="ORF">DDK22_02960</name>
</gene>
<reference evidence="1 2" key="1">
    <citation type="submission" date="2018-04" db="EMBL/GenBank/DDBJ databases">
        <title>Cupriavidus necator CR12 genome sequencing and assembly.</title>
        <authorList>
            <person name="Ben Fekih I."/>
            <person name="Mazhar H.S."/>
            <person name="Bello S.K."/>
            <person name="Rensing C."/>
        </authorList>
    </citation>
    <scope>NUCLEOTIDE SEQUENCE [LARGE SCALE GENOMIC DNA]</scope>
    <source>
        <strain evidence="1 2">CR12</strain>
    </source>
</reference>
<evidence type="ECO:0000313" key="2">
    <source>
        <dbReference type="Proteomes" id="UP000253501"/>
    </source>
</evidence>